<name>A7S964_NEMVE</name>
<dbReference type="HOGENOM" id="CLU_817110_0_0_1"/>
<dbReference type="InParanoid" id="A7S964"/>
<evidence type="ECO:0000313" key="2">
    <source>
        <dbReference type="EMBL" id="EDO39800.1"/>
    </source>
</evidence>
<proteinExistence type="predicted"/>
<evidence type="ECO:0000313" key="3">
    <source>
        <dbReference type="Proteomes" id="UP000001593"/>
    </source>
</evidence>
<dbReference type="EMBL" id="DS469601">
    <property type="protein sequence ID" value="EDO39800.1"/>
    <property type="molecule type" value="Genomic_DNA"/>
</dbReference>
<feature type="region of interest" description="Disordered" evidence="1">
    <location>
        <begin position="304"/>
        <end position="340"/>
    </location>
</feature>
<gene>
    <name evidence="2" type="ORF">NEMVEDRAFT_v1g243695</name>
</gene>
<organism evidence="2 3">
    <name type="scientific">Nematostella vectensis</name>
    <name type="common">Starlet sea anemone</name>
    <dbReference type="NCBI Taxonomy" id="45351"/>
    <lineage>
        <taxon>Eukaryota</taxon>
        <taxon>Metazoa</taxon>
        <taxon>Cnidaria</taxon>
        <taxon>Anthozoa</taxon>
        <taxon>Hexacorallia</taxon>
        <taxon>Actiniaria</taxon>
        <taxon>Edwardsiidae</taxon>
        <taxon>Nematostella</taxon>
    </lineage>
</organism>
<keyword evidence="3" id="KW-1185">Reference proteome</keyword>
<feature type="compositionally biased region" description="Basic and acidic residues" evidence="1">
    <location>
        <begin position="307"/>
        <end position="340"/>
    </location>
</feature>
<evidence type="ECO:0000256" key="1">
    <source>
        <dbReference type="SAM" id="MobiDB-lite"/>
    </source>
</evidence>
<protein>
    <submittedName>
        <fullName evidence="2">Uncharacterized protein</fullName>
    </submittedName>
</protein>
<dbReference type="Proteomes" id="UP000001593">
    <property type="component" value="Unassembled WGS sequence"/>
</dbReference>
<dbReference type="AlphaFoldDB" id="A7S964"/>
<accession>A7S964</accession>
<reference evidence="2 3" key="1">
    <citation type="journal article" date="2007" name="Science">
        <title>Sea anemone genome reveals ancestral eumetazoan gene repertoire and genomic organization.</title>
        <authorList>
            <person name="Putnam N.H."/>
            <person name="Srivastava M."/>
            <person name="Hellsten U."/>
            <person name="Dirks B."/>
            <person name="Chapman J."/>
            <person name="Salamov A."/>
            <person name="Terry A."/>
            <person name="Shapiro H."/>
            <person name="Lindquist E."/>
            <person name="Kapitonov V.V."/>
            <person name="Jurka J."/>
            <person name="Genikhovich G."/>
            <person name="Grigoriev I.V."/>
            <person name="Lucas S.M."/>
            <person name="Steele R.E."/>
            <person name="Finnerty J.R."/>
            <person name="Technau U."/>
            <person name="Martindale M.Q."/>
            <person name="Rokhsar D.S."/>
        </authorList>
    </citation>
    <scope>NUCLEOTIDE SEQUENCE [LARGE SCALE GENOMIC DNA]</scope>
    <source>
        <strain evidence="3">CH2 X CH6</strain>
    </source>
</reference>
<sequence length="340" mass="39095">MAERERTYGVANGVRTEVLQDPKRFFTLVWDTKIEILNVTFERDRKAILVEYAAAKRGSDGEPSEREDSVSSERFHESLPPLRMTVMAFLTGVVRGVSWADSERDALEALRTQTKKIEEKLVASLVSARYLPLEVRMARKVAREYLLRTLCEGEWLRQMASGYYEPSWSAYFRAVHDGRLSNVASPVIRRDRSFVNEVFLCQEVKRSGEAVRCGAEVDYANHAVGCGFYYPGEQAVLIRKAIPEGTIVNEFPKREHGLITKPSVSRSEKSRGRVYFKCCVLPPNLPCDSFLWVDERPWGLSSVWRPSQEEGRRQKEGKKREEELKMRKEKLEPRHLGNDT</sequence>